<feature type="region of interest" description="Disordered" evidence="9">
    <location>
        <begin position="164"/>
        <end position="186"/>
    </location>
</feature>
<keyword evidence="3" id="KW-0677">Repeat</keyword>
<keyword evidence="6" id="KW-0805">Transcription regulation</keyword>
<dbReference type="GO" id="GO:0005634">
    <property type="term" value="C:nucleus"/>
    <property type="evidence" value="ECO:0007669"/>
    <property type="project" value="UniProtKB-SubCell"/>
</dbReference>
<comment type="caution">
    <text evidence="10">The sequence shown here is derived from an EMBL/GenBank/DDBJ whole genome shotgun (WGS) entry which is preliminary data.</text>
</comment>
<feature type="region of interest" description="Disordered" evidence="9">
    <location>
        <begin position="1032"/>
        <end position="1060"/>
    </location>
</feature>
<reference evidence="10 11" key="1">
    <citation type="submission" date="2024-07" db="EMBL/GenBank/DDBJ databases">
        <title>Chromosome-level genome assembly of the water stick insect Ranatra chinensis (Heteroptera: Nepidae).</title>
        <authorList>
            <person name="Liu X."/>
        </authorList>
    </citation>
    <scope>NUCLEOTIDE SEQUENCE [LARGE SCALE GENOMIC DNA]</scope>
    <source>
        <strain evidence="10">Cailab_2021Rc</strain>
        <tissue evidence="10">Muscle</tissue>
    </source>
</reference>
<dbReference type="GO" id="GO:0008270">
    <property type="term" value="F:zinc ion binding"/>
    <property type="evidence" value="ECO:0007669"/>
    <property type="project" value="UniProtKB-KW"/>
</dbReference>
<dbReference type="FunFam" id="1.10.30.10:FF:000009">
    <property type="entry name" value="Histone-lysine N-methyltransferase"/>
    <property type="match status" value="1"/>
</dbReference>
<dbReference type="PANTHER" id="PTHR45888:SF6">
    <property type="entry name" value="HL01030P-RELATED"/>
    <property type="match status" value="1"/>
</dbReference>
<feature type="compositionally biased region" description="Pro residues" evidence="9">
    <location>
        <begin position="511"/>
        <end position="537"/>
    </location>
</feature>
<dbReference type="EMBL" id="JBFDAA010000001">
    <property type="protein sequence ID" value="KAL1140882.1"/>
    <property type="molecule type" value="Genomic_DNA"/>
</dbReference>
<keyword evidence="5" id="KW-0862">Zinc</keyword>
<feature type="region of interest" description="Disordered" evidence="9">
    <location>
        <begin position="1158"/>
        <end position="1226"/>
    </location>
</feature>
<evidence type="ECO:0000256" key="1">
    <source>
        <dbReference type="ARBA" id="ARBA00004123"/>
    </source>
</evidence>
<accession>A0ABD0YY64</accession>
<organism evidence="10 11">
    <name type="scientific">Ranatra chinensis</name>
    <dbReference type="NCBI Taxonomy" id="642074"/>
    <lineage>
        <taxon>Eukaryota</taxon>
        <taxon>Metazoa</taxon>
        <taxon>Ecdysozoa</taxon>
        <taxon>Arthropoda</taxon>
        <taxon>Hexapoda</taxon>
        <taxon>Insecta</taxon>
        <taxon>Pterygota</taxon>
        <taxon>Neoptera</taxon>
        <taxon>Paraneoptera</taxon>
        <taxon>Hemiptera</taxon>
        <taxon>Heteroptera</taxon>
        <taxon>Panheteroptera</taxon>
        <taxon>Nepomorpha</taxon>
        <taxon>Nepidae</taxon>
        <taxon>Ranatrinae</taxon>
        <taxon>Ranatra</taxon>
    </lineage>
</organism>
<feature type="region of interest" description="Disordered" evidence="9">
    <location>
        <begin position="707"/>
        <end position="730"/>
    </location>
</feature>
<evidence type="ECO:0000256" key="6">
    <source>
        <dbReference type="ARBA" id="ARBA00023015"/>
    </source>
</evidence>
<proteinExistence type="predicted"/>
<feature type="region of interest" description="Disordered" evidence="9">
    <location>
        <begin position="751"/>
        <end position="788"/>
    </location>
</feature>
<feature type="compositionally biased region" description="Low complexity" evidence="9">
    <location>
        <begin position="495"/>
        <end position="508"/>
    </location>
</feature>
<evidence type="ECO:0000256" key="8">
    <source>
        <dbReference type="ARBA" id="ARBA00023242"/>
    </source>
</evidence>
<feature type="region of interest" description="Disordered" evidence="9">
    <location>
        <begin position="495"/>
        <end position="603"/>
    </location>
</feature>
<feature type="compositionally biased region" description="Pro residues" evidence="9">
    <location>
        <begin position="1168"/>
        <end position="1181"/>
    </location>
</feature>
<evidence type="ECO:0000256" key="3">
    <source>
        <dbReference type="ARBA" id="ARBA00022737"/>
    </source>
</evidence>
<comment type="subcellular location">
    <subcellularLocation>
        <location evidence="1">Nucleus</location>
    </subcellularLocation>
</comment>
<evidence type="ECO:0000256" key="5">
    <source>
        <dbReference type="ARBA" id="ARBA00022833"/>
    </source>
</evidence>
<feature type="region of interest" description="Disordered" evidence="9">
    <location>
        <begin position="389"/>
        <end position="467"/>
    </location>
</feature>
<dbReference type="SUPFAM" id="SSF47095">
    <property type="entry name" value="HMG-box"/>
    <property type="match status" value="1"/>
</dbReference>
<sequence length="1263" mass="136919">MDLRDNFSLKEYWQQYTIVTCLKNIHTTLKDMKAGTAKEETEELPEVPEGHEEEVGLTMERLSHIVKTINDVQDAIEDWDPEMNRALQFQNALTGAMQPYKKNSHWNEERVLSTAYHIEEDEGNDGEALKDILTLPDNLLHTDLVNTIMKEQDGEIKSENIISADSGVSESPQLNESGSSQKDELSDILGPHFNIESMVRETGLPNMDSKDVEEIFKGVLTDESQESQSSGVFPLRGPTPGTPAHPQLSPQGIVPSGNLVGSRPISTLPSVVHSNLSSPVTFPSASPYNSEYSNSPQFSPEGSPWGGDENGCSYNQRTSIKMESDEALGQSATISAVLYANMNHPEWRTEYPNWSERCKQIVKKWRALPSEMKAPYLLQARENRTNLRMKKAQQMGKELSSGGGANESERSAAGKSSEVSCQPPVKITLPQQRGGTSPTAEQKLVSTASNTSPPLHSSETFPTTIPSHPSTIQYIPLNAPGIKATFHIIPNTIVTTSSTSSSSSSSTSETPAPPPPLARTIHYPPPNVLLQPVPPPLVVTSNPQQPSDQPGGLLQVTKAQQAPPHSNKRPPPTPVDTATTASTIAPTSTATSTLASSSPLSDQHIRVLTPSEIMRTLPSLGQETYDTSPSTVEQDKVQAAKTCREAEQERQWKQLQAMRQQQMLTQNRPQGITKVTRQISSDGTVVQYTNEPVSTQTHLTQQLQVSTTQDSPSLPVMSPRGAPQFTSPSGVKVVRPPTVVGAPVGGVPVGGVPRAQLRPPQPASFVPHPTVPTQQQQPQQPPPTVVRQPIPADEMNRQLRDLLQRHHTKQDASDGSPLLSPTVVNAPLQATTTPQLRLPITQVRPPTLQHHPAAQGIDARVRLLLQQQRAAAAAFPSQVRVAAPRPHVDQFNLMTRPQQFHSITSQNATVVRASQPPTVAAEQVRIQQVERIQGREGGEEIPDSVTAELEKLEQEGGSMAEVEAVSAILGDLVEDDDELLAEMGADFNILEYADPELDNVSGGEKTNIFDDLEDEVEKKKHLNENRQVKTEEMVKQEHMDSTKSTKKAEHCPQSSGTSVAVTGGVAGSGVVTAATAEKQTEVTTVVDPSTIAVVSSTTSVPQPQPPQQNTLSTQGLPQVTVASSASFSSQFAAPTTPIPRLPTLQVGVQPAARAQVLAGSQGQGFMQIPPPPYPGPPPPYPGQQMRVGVPRTVVQPAPQQQQQQQQRRSLLLQDRTGNNDEGGEGDLFDELEREGVLVMNQAPSLLTTTCITMHIAQYFLATL</sequence>
<feature type="compositionally biased region" description="Polar residues" evidence="9">
    <location>
        <begin position="287"/>
        <end position="300"/>
    </location>
</feature>
<feature type="compositionally biased region" description="Polar residues" evidence="9">
    <location>
        <begin position="164"/>
        <end position="180"/>
    </location>
</feature>
<dbReference type="PANTHER" id="PTHR45888">
    <property type="entry name" value="HL01030P-RELATED"/>
    <property type="match status" value="1"/>
</dbReference>
<keyword evidence="8" id="KW-0539">Nucleus</keyword>
<evidence type="ECO:0000256" key="9">
    <source>
        <dbReference type="SAM" id="MobiDB-lite"/>
    </source>
</evidence>
<evidence type="ECO:0000256" key="2">
    <source>
        <dbReference type="ARBA" id="ARBA00022723"/>
    </source>
</evidence>
<feature type="compositionally biased region" description="Basic and acidic residues" evidence="9">
    <location>
        <begin position="1032"/>
        <end position="1050"/>
    </location>
</feature>
<evidence type="ECO:0000313" key="10">
    <source>
        <dbReference type="EMBL" id="KAL1140882.1"/>
    </source>
</evidence>
<evidence type="ECO:0000256" key="7">
    <source>
        <dbReference type="ARBA" id="ARBA00023163"/>
    </source>
</evidence>
<keyword evidence="7" id="KW-0804">Transcription</keyword>
<feature type="compositionally biased region" description="Polar residues" evidence="9">
    <location>
        <begin position="429"/>
        <end position="467"/>
    </location>
</feature>
<evidence type="ECO:0000313" key="11">
    <source>
        <dbReference type="Proteomes" id="UP001558652"/>
    </source>
</evidence>
<feature type="compositionally biased region" description="Low complexity" evidence="9">
    <location>
        <begin position="1189"/>
        <end position="1216"/>
    </location>
</feature>
<keyword evidence="11" id="KW-1185">Reference proteome</keyword>
<feature type="region of interest" description="Disordered" evidence="9">
    <location>
        <begin position="287"/>
        <end position="314"/>
    </location>
</feature>
<keyword evidence="2" id="KW-0479">Metal-binding</keyword>
<keyword evidence="4" id="KW-0863">Zinc-finger</keyword>
<dbReference type="Proteomes" id="UP001558652">
    <property type="component" value="Unassembled WGS sequence"/>
</dbReference>
<gene>
    <name evidence="10" type="ORF">AAG570_000810</name>
</gene>
<feature type="region of interest" description="Disordered" evidence="9">
    <location>
        <begin position="221"/>
        <end position="260"/>
    </location>
</feature>
<protein>
    <submittedName>
        <fullName evidence="10">Uncharacterized protein</fullName>
    </submittedName>
</protein>
<evidence type="ECO:0000256" key="4">
    <source>
        <dbReference type="ARBA" id="ARBA00022771"/>
    </source>
</evidence>
<name>A0ABD0YY64_9HEMI</name>
<feature type="compositionally biased region" description="Low complexity" evidence="9">
    <location>
        <begin position="575"/>
        <end position="601"/>
    </location>
</feature>
<dbReference type="Gene3D" id="1.10.30.10">
    <property type="entry name" value="High mobility group box domain"/>
    <property type="match status" value="1"/>
</dbReference>
<dbReference type="AlphaFoldDB" id="A0ABD0YY64"/>
<dbReference type="InterPro" id="IPR036910">
    <property type="entry name" value="HMG_box_dom_sf"/>
</dbReference>